<evidence type="ECO:0000259" key="2">
    <source>
        <dbReference type="SMART" id="SM00899"/>
    </source>
</evidence>
<dbReference type="Proteomes" id="UP000237056">
    <property type="component" value="Unassembled WGS sequence"/>
</dbReference>
<dbReference type="OrthoDB" id="9811076at2"/>
<dbReference type="InterPro" id="IPR052713">
    <property type="entry name" value="FeoA"/>
</dbReference>
<protein>
    <submittedName>
        <fullName evidence="3">Ferrous iron transport protein A</fullName>
    </submittedName>
</protein>
<dbReference type="SUPFAM" id="SSF50037">
    <property type="entry name" value="C-terminal domain of transcriptional repressors"/>
    <property type="match status" value="1"/>
</dbReference>
<reference evidence="3 4" key="1">
    <citation type="submission" date="2018-01" db="EMBL/GenBank/DDBJ databases">
        <title>Genomic Encyclopedia of Type Strains, Phase I: the one thousand microbial genomes (KMG-I) project.</title>
        <authorList>
            <person name="Goeker M."/>
        </authorList>
    </citation>
    <scope>NUCLEOTIDE SEQUENCE [LARGE SCALE GENOMIC DNA]</scope>
    <source>
        <strain evidence="3 4">DSM 17960</strain>
    </source>
</reference>
<dbReference type="SMART" id="SM00899">
    <property type="entry name" value="FeoA"/>
    <property type="match status" value="1"/>
</dbReference>
<sequence>MVKTLDTFAKGEKGIIEDVSLDEIPLKLIEMGCLPNSEVTLLQIAPFGDPLYFSINDAHVAIRKDTAKHILAKL</sequence>
<accession>A0A2S4N917</accession>
<organism evidence="3 4">
    <name type="scientific">Flavobacterium croceum DSM 17960</name>
    <dbReference type="NCBI Taxonomy" id="1121886"/>
    <lineage>
        <taxon>Bacteria</taxon>
        <taxon>Pseudomonadati</taxon>
        <taxon>Bacteroidota</taxon>
        <taxon>Flavobacteriia</taxon>
        <taxon>Flavobacteriales</taxon>
        <taxon>Flavobacteriaceae</taxon>
        <taxon>Flavobacterium</taxon>
    </lineage>
</organism>
<evidence type="ECO:0000313" key="4">
    <source>
        <dbReference type="Proteomes" id="UP000237056"/>
    </source>
</evidence>
<gene>
    <name evidence="3" type="ORF">Q361_107123</name>
</gene>
<dbReference type="InterPro" id="IPR007167">
    <property type="entry name" value="Fe-transptr_FeoA-like"/>
</dbReference>
<dbReference type="PANTHER" id="PTHR42954:SF2">
    <property type="entry name" value="FE(2+) TRANSPORT PROTEIN A"/>
    <property type="match status" value="1"/>
</dbReference>
<dbReference type="Pfam" id="PF04023">
    <property type="entry name" value="FeoA"/>
    <property type="match status" value="1"/>
</dbReference>
<feature type="domain" description="Ferrous iron transporter FeoA-like" evidence="2">
    <location>
        <begin position="3"/>
        <end position="74"/>
    </location>
</feature>
<dbReference type="Gene3D" id="2.30.30.90">
    <property type="match status" value="1"/>
</dbReference>
<evidence type="ECO:0000256" key="1">
    <source>
        <dbReference type="ARBA" id="ARBA00023004"/>
    </source>
</evidence>
<proteinExistence type="predicted"/>
<dbReference type="RefSeq" id="WP_103725998.1">
    <property type="nucleotide sequence ID" value="NZ_PQNY01000007.1"/>
</dbReference>
<keyword evidence="4" id="KW-1185">Reference proteome</keyword>
<dbReference type="EMBL" id="PQNY01000007">
    <property type="protein sequence ID" value="POS01933.1"/>
    <property type="molecule type" value="Genomic_DNA"/>
</dbReference>
<dbReference type="InterPro" id="IPR038157">
    <property type="entry name" value="FeoA_core_dom"/>
</dbReference>
<dbReference type="InterPro" id="IPR008988">
    <property type="entry name" value="Transcriptional_repressor_C"/>
</dbReference>
<evidence type="ECO:0000313" key="3">
    <source>
        <dbReference type="EMBL" id="POS01933.1"/>
    </source>
</evidence>
<dbReference type="PANTHER" id="PTHR42954">
    <property type="entry name" value="FE(2+) TRANSPORT PROTEIN A"/>
    <property type="match status" value="1"/>
</dbReference>
<dbReference type="AlphaFoldDB" id="A0A2S4N917"/>
<keyword evidence="1" id="KW-0408">Iron</keyword>
<comment type="caution">
    <text evidence="3">The sequence shown here is derived from an EMBL/GenBank/DDBJ whole genome shotgun (WGS) entry which is preliminary data.</text>
</comment>
<dbReference type="GO" id="GO:0046914">
    <property type="term" value="F:transition metal ion binding"/>
    <property type="evidence" value="ECO:0007669"/>
    <property type="project" value="InterPro"/>
</dbReference>
<name>A0A2S4N917_9FLAO</name>